<dbReference type="InterPro" id="IPR029068">
    <property type="entry name" value="Glyas_Bleomycin-R_OHBP_Dase"/>
</dbReference>
<gene>
    <name evidence="1" type="ORF">O6R09_05990</name>
</gene>
<dbReference type="Gene3D" id="3.10.180.10">
    <property type="entry name" value="2,3-Dihydroxybiphenyl 1,2-Dioxygenase, domain 1"/>
    <property type="match status" value="1"/>
</dbReference>
<dbReference type="Proteomes" id="UP001212085">
    <property type="component" value="Chromosome"/>
</dbReference>
<dbReference type="RefSeq" id="WP_269725512.1">
    <property type="nucleotide sequence ID" value="NZ_CP114883.1"/>
</dbReference>
<dbReference type="EMBL" id="CP114883">
    <property type="protein sequence ID" value="WBB05845.1"/>
    <property type="molecule type" value="Genomic_DNA"/>
</dbReference>
<evidence type="ECO:0000313" key="1">
    <source>
        <dbReference type="EMBL" id="WBB05845.1"/>
    </source>
</evidence>
<accession>A0ABY7LW76</accession>
<proteinExistence type="predicted"/>
<keyword evidence="2" id="KW-1185">Reference proteome</keyword>
<name>A0ABY7LW76_STRAY</name>
<protein>
    <submittedName>
        <fullName evidence="1">Uncharacterized protein</fullName>
    </submittedName>
</protein>
<evidence type="ECO:0000313" key="2">
    <source>
        <dbReference type="Proteomes" id="UP001212085"/>
    </source>
</evidence>
<reference evidence="1 2" key="1">
    <citation type="submission" date="2022-12" db="EMBL/GenBank/DDBJ databases">
        <title>Streptococcus alactolyticus LGM, complete genome.</title>
        <authorList>
            <person name="Liu Z."/>
            <person name="Mu C."/>
            <person name="Zhu W."/>
        </authorList>
    </citation>
    <scope>NUCLEOTIDE SEQUENCE [LARGE SCALE GENOMIC DNA]</scope>
    <source>
        <strain evidence="1 2">LGM</strain>
    </source>
</reference>
<organism evidence="1 2">
    <name type="scientific">Streptococcus alactolyticus</name>
    <dbReference type="NCBI Taxonomy" id="29389"/>
    <lineage>
        <taxon>Bacteria</taxon>
        <taxon>Bacillati</taxon>
        <taxon>Bacillota</taxon>
        <taxon>Bacilli</taxon>
        <taxon>Lactobacillales</taxon>
        <taxon>Streptococcaceae</taxon>
        <taxon>Streptococcus</taxon>
    </lineage>
</organism>
<sequence length="85" mass="9138">MDKLGFTLKQTMPGPDGAKIFVLSPTPEAETAIVLLDKEAVAAYSPELVLATPSLMFHCDDVALKREELLKAGVHVGANRKNFGL</sequence>